<gene>
    <name evidence="1" type="ORF">BOX15_Mlig021989g1</name>
</gene>
<accession>A0A267ECA9</accession>
<reference evidence="1 2" key="1">
    <citation type="submission" date="2017-06" db="EMBL/GenBank/DDBJ databases">
        <title>A platform for efficient transgenesis in Macrostomum lignano, a flatworm model organism for stem cell research.</title>
        <authorList>
            <person name="Berezikov E."/>
        </authorList>
    </citation>
    <scope>NUCLEOTIDE SEQUENCE [LARGE SCALE GENOMIC DNA]</scope>
    <source>
        <strain evidence="1">DV1</strain>
        <tissue evidence="1">Whole organism</tissue>
    </source>
</reference>
<dbReference type="EMBL" id="NIVC01002374">
    <property type="protein sequence ID" value="PAA58439.1"/>
    <property type="molecule type" value="Genomic_DNA"/>
</dbReference>
<keyword evidence="2" id="KW-1185">Reference proteome</keyword>
<organism evidence="1 2">
    <name type="scientific">Macrostomum lignano</name>
    <dbReference type="NCBI Taxonomy" id="282301"/>
    <lineage>
        <taxon>Eukaryota</taxon>
        <taxon>Metazoa</taxon>
        <taxon>Spiralia</taxon>
        <taxon>Lophotrochozoa</taxon>
        <taxon>Platyhelminthes</taxon>
        <taxon>Rhabditophora</taxon>
        <taxon>Macrostomorpha</taxon>
        <taxon>Macrostomida</taxon>
        <taxon>Macrostomidae</taxon>
        <taxon>Macrostomum</taxon>
    </lineage>
</organism>
<dbReference type="AlphaFoldDB" id="A0A267ECA9"/>
<protein>
    <submittedName>
        <fullName evidence="1">Uncharacterized protein</fullName>
    </submittedName>
</protein>
<proteinExistence type="predicted"/>
<sequence length="106" mass="11528">CLKLSLDSADLTRSLGSPSPVLSTSEPVYSIQRQSLTLTTETEPLAMKPGSFLSVNRRLCIGVTVGLLLETALLCYLLMLEHTAAPKPLSRQEKTLDDVLQDLTGR</sequence>
<evidence type="ECO:0000313" key="2">
    <source>
        <dbReference type="Proteomes" id="UP000215902"/>
    </source>
</evidence>
<comment type="caution">
    <text evidence="1">The sequence shown here is derived from an EMBL/GenBank/DDBJ whole genome shotgun (WGS) entry which is preliminary data.</text>
</comment>
<evidence type="ECO:0000313" key="1">
    <source>
        <dbReference type="EMBL" id="PAA58439.1"/>
    </source>
</evidence>
<name>A0A267ECA9_9PLAT</name>
<feature type="non-terminal residue" evidence="1">
    <location>
        <position position="1"/>
    </location>
</feature>
<dbReference type="Proteomes" id="UP000215902">
    <property type="component" value="Unassembled WGS sequence"/>
</dbReference>